<dbReference type="EMBL" id="MUJZ01013899">
    <property type="protein sequence ID" value="OTF81397.1"/>
    <property type="molecule type" value="Genomic_DNA"/>
</dbReference>
<evidence type="ECO:0000313" key="2">
    <source>
        <dbReference type="Proteomes" id="UP000194236"/>
    </source>
</evidence>
<protein>
    <submittedName>
        <fullName evidence="1">Uncharacterized protein</fullName>
    </submittedName>
</protein>
<accession>A0A1Y3BMT2</accession>
<organism evidence="1 2">
    <name type="scientific">Euroglyphus maynei</name>
    <name type="common">Mayne's house dust mite</name>
    <dbReference type="NCBI Taxonomy" id="6958"/>
    <lineage>
        <taxon>Eukaryota</taxon>
        <taxon>Metazoa</taxon>
        <taxon>Ecdysozoa</taxon>
        <taxon>Arthropoda</taxon>
        <taxon>Chelicerata</taxon>
        <taxon>Arachnida</taxon>
        <taxon>Acari</taxon>
        <taxon>Acariformes</taxon>
        <taxon>Sarcoptiformes</taxon>
        <taxon>Astigmata</taxon>
        <taxon>Psoroptidia</taxon>
        <taxon>Analgoidea</taxon>
        <taxon>Pyroglyphidae</taxon>
        <taxon>Pyroglyphinae</taxon>
        <taxon>Euroglyphus</taxon>
    </lineage>
</organism>
<evidence type="ECO:0000313" key="1">
    <source>
        <dbReference type="EMBL" id="OTF81397.1"/>
    </source>
</evidence>
<dbReference type="AlphaFoldDB" id="A0A1Y3BMT2"/>
<sequence length="197" mass="22254">MKAQRSPYSTYSTIYGKTIDTNGNNNLTSGIVVAGKDLINKTLQQQQQQQQQQTNIDLYGSHYSNNQPSSTSQLVDYSVVSAQSQDKNLLRHYYEMRQQQQHHNNQTITPTTNPIRSHSLVNTGYPLNNDHNHHHHHRINTNPGLYEIYGQIVCHPTTATTTTATPAKLTAEDIYATVLRNVNNIDNNNSTIRNSIP</sequence>
<feature type="non-terminal residue" evidence="1">
    <location>
        <position position="197"/>
    </location>
</feature>
<comment type="caution">
    <text evidence="1">The sequence shown here is derived from an EMBL/GenBank/DDBJ whole genome shotgun (WGS) entry which is preliminary data.</text>
</comment>
<keyword evidence="2" id="KW-1185">Reference proteome</keyword>
<name>A0A1Y3BMT2_EURMA</name>
<gene>
    <name evidence="1" type="ORF">BLA29_005772</name>
</gene>
<proteinExistence type="predicted"/>
<dbReference type="Proteomes" id="UP000194236">
    <property type="component" value="Unassembled WGS sequence"/>
</dbReference>
<reference evidence="1 2" key="1">
    <citation type="submission" date="2017-03" db="EMBL/GenBank/DDBJ databases">
        <title>Genome Survey of Euroglyphus maynei.</title>
        <authorList>
            <person name="Arlian L.G."/>
            <person name="Morgan M.S."/>
            <person name="Rider S.D."/>
        </authorList>
    </citation>
    <scope>NUCLEOTIDE SEQUENCE [LARGE SCALE GENOMIC DNA]</scope>
    <source>
        <strain evidence="1">Arlian Lab</strain>
        <tissue evidence="1">Whole body</tissue>
    </source>
</reference>